<dbReference type="InterPro" id="IPR038354">
    <property type="entry name" value="VKOR_sf"/>
</dbReference>
<evidence type="ECO:0000256" key="3">
    <source>
        <dbReference type="ARBA" id="ARBA00012278"/>
    </source>
</evidence>
<evidence type="ECO:0000313" key="14">
    <source>
        <dbReference type="Proteomes" id="UP000515146"/>
    </source>
</evidence>
<evidence type="ECO:0000256" key="2">
    <source>
        <dbReference type="ARBA" id="ARBA00006214"/>
    </source>
</evidence>
<dbReference type="GO" id="GO:0048038">
    <property type="term" value="F:quinone binding"/>
    <property type="evidence" value="ECO:0007669"/>
    <property type="project" value="UniProtKB-KW"/>
</dbReference>
<evidence type="ECO:0000256" key="5">
    <source>
        <dbReference type="ARBA" id="ARBA00022719"/>
    </source>
</evidence>
<keyword evidence="14" id="KW-1185">Reference proteome</keyword>
<evidence type="ECO:0000256" key="6">
    <source>
        <dbReference type="ARBA" id="ARBA00022824"/>
    </source>
</evidence>
<dbReference type="InParanoid" id="A0A6P6XZA1"/>
<keyword evidence="4 12" id="KW-0812">Transmembrane</keyword>
<reference evidence="15" key="1">
    <citation type="submission" date="2025-08" db="UniProtKB">
        <authorList>
            <consortium name="RefSeq"/>
        </authorList>
    </citation>
    <scope>IDENTIFICATION</scope>
    <source>
        <strain evidence="15">Airmid</strain>
    </source>
</reference>
<dbReference type="Pfam" id="PF07884">
    <property type="entry name" value="VKOR"/>
    <property type="match status" value="1"/>
</dbReference>
<gene>
    <name evidence="15" type="primary">LOC113792512</name>
</gene>
<keyword evidence="11" id="KW-0676">Redox-active center</keyword>
<dbReference type="OMA" id="YVINFAL"/>
<keyword evidence="7 12" id="KW-1133">Transmembrane helix</keyword>
<dbReference type="OrthoDB" id="17010at2759"/>
<evidence type="ECO:0000256" key="8">
    <source>
        <dbReference type="ARBA" id="ARBA00023002"/>
    </source>
</evidence>
<feature type="transmembrane region" description="Helical" evidence="12">
    <location>
        <begin position="12"/>
        <end position="31"/>
    </location>
</feature>
<dbReference type="PANTHER" id="PTHR14519">
    <property type="entry name" value="VITAMIN K EPOXIDE REDUCTASE COMPLEX, SUBUNIT 1"/>
    <property type="match status" value="1"/>
</dbReference>
<feature type="domain" description="Vitamin K epoxide reductase" evidence="13">
    <location>
        <begin position="7"/>
        <end position="151"/>
    </location>
</feature>
<evidence type="ECO:0000256" key="11">
    <source>
        <dbReference type="ARBA" id="ARBA00023284"/>
    </source>
</evidence>
<feature type="transmembrane region" description="Helical" evidence="12">
    <location>
        <begin position="72"/>
        <end position="92"/>
    </location>
</feature>
<dbReference type="PANTHER" id="PTHR14519:SF8">
    <property type="entry name" value="VITAMIN K EPOXIDE REDUCTASE COMPLEX SUBUNIT 1"/>
    <property type="match status" value="1"/>
</dbReference>
<evidence type="ECO:0000256" key="12">
    <source>
        <dbReference type="SAM" id="Phobius"/>
    </source>
</evidence>
<dbReference type="Gene3D" id="1.20.1440.130">
    <property type="entry name" value="VKOR domain"/>
    <property type="match status" value="1"/>
</dbReference>
<dbReference type="RefSeq" id="XP_027198206.1">
    <property type="nucleotide sequence ID" value="XM_027342405.1"/>
</dbReference>
<dbReference type="AlphaFoldDB" id="A0A6P6XZA1"/>
<keyword evidence="9 12" id="KW-0472">Membrane</keyword>
<proteinExistence type="inferred from homology"/>
<dbReference type="SMART" id="SM00756">
    <property type="entry name" value="VKc"/>
    <property type="match status" value="1"/>
</dbReference>
<dbReference type="CTD" id="3346188"/>
<sequence>MELRKKLHRTDQILMVIILVGFLLTAYAFYIELKHEYNHSYQALCDVNPIISCTKVLTTKWSKGFGILPEPLAFRNPIFGFGFYTLFLLMIAAFKPNTKICKSLIILAILSNLATIYLAILMIYIIEFYCLVCIFTYVVNFLLLIYSIVRYRIVKQLQSKSKLR</sequence>
<comment type="subcellular location">
    <subcellularLocation>
        <location evidence="1">Endoplasmic reticulum membrane</location>
        <topology evidence="1">Multi-pass membrane protein</topology>
    </subcellularLocation>
</comment>
<keyword evidence="10" id="KW-1015">Disulfide bond</keyword>
<evidence type="ECO:0000256" key="9">
    <source>
        <dbReference type="ARBA" id="ARBA00023136"/>
    </source>
</evidence>
<dbReference type="InterPro" id="IPR042406">
    <property type="entry name" value="VKORC1/VKORC1L1"/>
</dbReference>
<dbReference type="Proteomes" id="UP000515146">
    <property type="component" value="Unplaced"/>
</dbReference>
<dbReference type="InterPro" id="IPR012932">
    <property type="entry name" value="VKOR"/>
</dbReference>
<dbReference type="GO" id="GO:0042373">
    <property type="term" value="P:vitamin K metabolic process"/>
    <property type="evidence" value="ECO:0007669"/>
    <property type="project" value="InterPro"/>
</dbReference>
<name>A0A6P6XZA1_DERPT</name>
<feature type="transmembrane region" description="Helical" evidence="12">
    <location>
        <begin position="104"/>
        <end position="126"/>
    </location>
</feature>
<evidence type="ECO:0000259" key="13">
    <source>
        <dbReference type="SMART" id="SM00756"/>
    </source>
</evidence>
<dbReference type="GO" id="GO:0005789">
    <property type="term" value="C:endoplasmic reticulum membrane"/>
    <property type="evidence" value="ECO:0007669"/>
    <property type="project" value="UniProtKB-SubCell"/>
</dbReference>
<evidence type="ECO:0000256" key="1">
    <source>
        <dbReference type="ARBA" id="ARBA00004477"/>
    </source>
</evidence>
<evidence type="ECO:0000256" key="10">
    <source>
        <dbReference type="ARBA" id="ARBA00023157"/>
    </source>
</evidence>
<dbReference type="EC" id="1.17.4.4" evidence="3"/>
<keyword evidence="8" id="KW-0560">Oxidoreductase</keyword>
<dbReference type="GO" id="GO:0047057">
    <property type="term" value="F:vitamin-K-epoxide reductase (warfarin-sensitive) activity"/>
    <property type="evidence" value="ECO:0007669"/>
    <property type="project" value="UniProtKB-EC"/>
</dbReference>
<accession>A0A6P6XZA1</accession>
<comment type="similarity">
    <text evidence="2">Belongs to the VKOR family.</text>
</comment>
<dbReference type="CDD" id="cd12917">
    <property type="entry name" value="VKOR_euk"/>
    <property type="match status" value="1"/>
</dbReference>
<evidence type="ECO:0000256" key="4">
    <source>
        <dbReference type="ARBA" id="ARBA00022692"/>
    </source>
</evidence>
<dbReference type="FunCoup" id="A0A6P6XZA1">
    <property type="interactions" value="161"/>
</dbReference>
<protein>
    <recommendedName>
        <fullName evidence="3">vitamin-K-epoxide reductase (warfarin-sensitive)</fullName>
        <ecNumber evidence="3">1.17.4.4</ecNumber>
    </recommendedName>
</protein>
<keyword evidence="6" id="KW-0256">Endoplasmic reticulum</keyword>
<dbReference type="KEGG" id="dpte:113792512"/>
<organism evidence="14 15">
    <name type="scientific">Dermatophagoides pteronyssinus</name>
    <name type="common">European house dust mite</name>
    <dbReference type="NCBI Taxonomy" id="6956"/>
    <lineage>
        <taxon>Eukaryota</taxon>
        <taxon>Metazoa</taxon>
        <taxon>Ecdysozoa</taxon>
        <taxon>Arthropoda</taxon>
        <taxon>Chelicerata</taxon>
        <taxon>Arachnida</taxon>
        <taxon>Acari</taxon>
        <taxon>Acariformes</taxon>
        <taxon>Sarcoptiformes</taxon>
        <taxon>Astigmata</taxon>
        <taxon>Psoroptidia</taxon>
        <taxon>Analgoidea</taxon>
        <taxon>Pyroglyphidae</taxon>
        <taxon>Dermatophagoidinae</taxon>
        <taxon>Dermatophagoides</taxon>
    </lineage>
</organism>
<feature type="transmembrane region" description="Helical" evidence="12">
    <location>
        <begin position="132"/>
        <end position="154"/>
    </location>
</feature>
<evidence type="ECO:0000256" key="7">
    <source>
        <dbReference type="ARBA" id="ARBA00022989"/>
    </source>
</evidence>
<keyword evidence="5" id="KW-0874">Quinone</keyword>
<evidence type="ECO:0000313" key="15">
    <source>
        <dbReference type="RefSeq" id="XP_027198206.1"/>
    </source>
</evidence>